<dbReference type="InterPro" id="IPR048301">
    <property type="entry name" value="NucS_C"/>
</dbReference>
<evidence type="ECO:0000313" key="3">
    <source>
        <dbReference type="EMBL" id="ASV74125.1"/>
    </source>
</evidence>
<evidence type="ECO:0000256" key="1">
    <source>
        <dbReference type="ARBA" id="ARBA00023125"/>
    </source>
</evidence>
<dbReference type="OrthoDB" id="570199at2"/>
<dbReference type="PANTHER" id="PTHR38814:SF1">
    <property type="entry name" value="ENDONUCLEASE NUCS"/>
    <property type="match status" value="1"/>
</dbReference>
<dbReference type="EMBL" id="CP018477">
    <property type="protein sequence ID" value="ASV74125.1"/>
    <property type="molecule type" value="Genomic_DNA"/>
</dbReference>
<reference evidence="3 4" key="1">
    <citation type="journal article" name="Front. Microbiol.">
        <title>Sugar Metabolism of the First Thermophilic Planctomycete Thermogutta terrifontis: Comparative Genomic and Transcriptomic Approaches.</title>
        <authorList>
            <person name="Elcheninov A.G."/>
            <person name="Menzel P."/>
            <person name="Gudbergsdottir S.R."/>
            <person name="Slesarev A.I."/>
            <person name="Kadnikov V.V."/>
            <person name="Krogh A."/>
            <person name="Bonch-Osmolovskaya E.A."/>
            <person name="Peng X."/>
            <person name="Kublanov I.V."/>
        </authorList>
    </citation>
    <scope>NUCLEOTIDE SEQUENCE [LARGE SCALE GENOMIC DNA]</scope>
    <source>
        <strain evidence="3 4">R1</strain>
    </source>
</reference>
<dbReference type="CDD" id="cd22341">
    <property type="entry name" value="NucS-like"/>
    <property type="match status" value="1"/>
</dbReference>
<dbReference type="GO" id="GO:0004519">
    <property type="term" value="F:endonuclease activity"/>
    <property type="evidence" value="ECO:0007669"/>
    <property type="project" value="InterPro"/>
</dbReference>
<gene>
    <name evidence="3" type="ORF">THTE_1523</name>
</gene>
<organism evidence="3 4">
    <name type="scientific">Thermogutta terrifontis</name>
    <dbReference type="NCBI Taxonomy" id="1331910"/>
    <lineage>
        <taxon>Bacteria</taxon>
        <taxon>Pseudomonadati</taxon>
        <taxon>Planctomycetota</taxon>
        <taxon>Planctomycetia</taxon>
        <taxon>Pirellulales</taxon>
        <taxon>Thermoguttaceae</taxon>
        <taxon>Thermogutta</taxon>
    </lineage>
</organism>
<dbReference type="PANTHER" id="PTHR38814">
    <property type="entry name" value="ENDONUCLEASE NUCS"/>
    <property type="match status" value="1"/>
</dbReference>
<dbReference type="InterPro" id="IPR011856">
    <property type="entry name" value="tRNA_endonuc-like_dom_sf"/>
</dbReference>
<dbReference type="RefSeq" id="WP_095414536.1">
    <property type="nucleotide sequence ID" value="NZ_CP018477.1"/>
</dbReference>
<proteinExistence type="predicted"/>
<dbReference type="InterPro" id="IPR002793">
    <property type="entry name" value="Endonuclease_NucS"/>
</dbReference>
<accession>A0A286RDU0</accession>
<dbReference type="Gene3D" id="3.40.1350.10">
    <property type="match status" value="1"/>
</dbReference>
<sequence>MPVEVAIWRLDEKPSPVGFLSIDSESRLEQLLADNISILDPNLLLIGRQVPTPYGHFIDLLAIDSDGNLVVIELKRDRTPREVVAQLLDYGSWVRTLNVDDVAGIFSDFLTKYYPQNANTSLESAFCERFHVEEMPEGINESHELMLVASELDASTERIITYLADEYGVAINAVFFRYFRDGEREYLSRAWLIDPGDVDIKVEEKRTKLPWNNEYYVSFGHKDNGSSRHWEDARKYGFVSAGGGDWYVRTLKLLEPGGRIWVYIPGRGYVGVGKVINGPVLANEFLVRNEAGQEVPITQAPLKGNLTRPADDPPGTEEYLVRVEWIKTVPVDQAIWERGFFANQNSAAKPRSKRWVYTVNRLKSRFQIPE</sequence>
<dbReference type="Proteomes" id="UP000215086">
    <property type="component" value="Chromosome"/>
</dbReference>
<evidence type="ECO:0000259" key="2">
    <source>
        <dbReference type="Pfam" id="PF01939"/>
    </source>
</evidence>
<keyword evidence="4" id="KW-1185">Reference proteome</keyword>
<dbReference type="KEGG" id="ttf:THTE_1523"/>
<name>A0A286RDU0_9BACT</name>
<evidence type="ECO:0000313" key="4">
    <source>
        <dbReference type="Proteomes" id="UP000215086"/>
    </source>
</evidence>
<protein>
    <recommendedName>
        <fullName evidence="2">Endonuclease NucS C-terminal domain-containing protein</fullName>
    </recommendedName>
</protein>
<feature type="domain" description="Endonuclease NucS C-terminal" evidence="2">
    <location>
        <begin position="24"/>
        <end position="107"/>
    </location>
</feature>
<dbReference type="AlphaFoldDB" id="A0A286RDU0"/>
<dbReference type="Pfam" id="PF01939">
    <property type="entry name" value="NucS_C"/>
    <property type="match status" value="1"/>
</dbReference>
<keyword evidence="1" id="KW-0238">DNA-binding</keyword>
<dbReference type="GO" id="GO:0003677">
    <property type="term" value="F:DNA binding"/>
    <property type="evidence" value="ECO:0007669"/>
    <property type="project" value="UniProtKB-KW"/>
</dbReference>